<dbReference type="GeneID" id="95764395"/>
<feature type="domain" description="HTH gntR-type" evidence="4">
    <location>
        <begin position="5"/>
        <end position="72"/>
    </location>
</feature>
<reference evidence="5 6" key="1">
    <citation type="submission" date="2023-07" db="EMBL/GenBank/DDBJ databases">
        <title>Genomic Encyclopedia of Type Strains, Phase IV (KMG-IV): sequencing the most valuable type-strain genomes for metagenomic binning, comparative biology and taxonomic classification.</title>
        <authorList>
            <person name="Goeker M."/>
        </authorList>
    </citation>
    <scope>NUCLEOTIDE SEQUENCE [LARGE SCALE GENOMIC DNA]</scope>
    <source>
        <strain evidence="5 6">DSM 338</strain>
    </source>
</reference>
<dbReference type="EMBL" id="JAVDPY010000007">
    <property type="protein sequence ID" value="MDR6335504.1"/>
    <property type="molecule type" value="Genomic_DNA"/>
</dbReference>
<keyword evidence="1" id="KW-0805">Transcription regulation</keyword>
<sequence length="223" mass="24754">MTKSATLASEAYGRLRSDIINGGIKPGAKLKIRTICDQYGIGASPVREALNRLASEGLLDHRDQRGFRVHSVTLQDLDELILARCWANEVGLRNSIRSGGLAWEEGVTAALQRLEAIPRYLSDDTTERNPAWEQAHGAFHAALVAASGSSWINDFCTQLYVAAERYRHAARTVPRAGRNEQDEHRAIAQAAIARRENEAVELLMEHFRLTARLVRAALRQDGM</sequence>
<dbReference type="Pfam" id="PF00392">
    <property type="entry name" value="GntR"/>
    <property type="match status" value="1"/>
</dbReference>
<dbReference type="SUPFAM" id="SSF46785">
    <property type="entry name" value="Winged helix' DNA-binding domain"/>
    <property type="match status" value="1"/>
</dbReference>
<dbReference type="InterPro" id="IPR036390">
    <property type="entry name" value="WH_DNA-bd_sf"/>
</dbReference>
<evidence type="ECO:0000313" key="6">
    <source>
        <dbReference type="Proteomes" id="UP001245370"/>
    </source>
</evidence>
<keyword evidence="3" id="KW-0804">Transcription</keyword>
<dbReference type="CDD" id="cd07377">
    <property type="entry name" value="WHTH_GntR"/>
    <property type="match status" value="1"/>
</dbReference>
<dbReference type="Proteomes" id="UP001245370">
    <property type="component" value="Unassembled WGS sequence"/>
</dbReference>
<dbReference type="InterPro" id="IPR036388">
    <property type="entry name" value="WH-like_DNA-bd_sf"/>
</dbReference>
<evidence type="ECO:0000259" key="4">
    <source>
        <dbReference type="PROSITE" id="PS50949"/>
    </source>
</evidence>
<dbReference type="PROSITE" id="PS50949">
    <property type="entry name" value="HTH_GNTR"/>
    <property type="match status" value="1"/>
</dbReference>
<gene>
    <name evidence="5" type="ORF">GGQ86_003999</name>
</gene>
<dbReference type="SMART" id="SM00895">
    <property type="entry name" value="FCD"/>
    <property type="match status" value="1"/>
</dbReference>
<proteinExistence type="predicted"/>
<comment type="caution">
    <text evidence="5">The sequence shown here is derived from an EMBL/GenBank/DDBJ whole genome shotgun (WGS) entry which is preliminary data.</text>
</comment>
<dbReference type="Gene3D" id="1.20.120.530">
    <property type="entry name" value="GntR ligand-binding domain-like"/>
    <property type="match status" value="1"/>
</dbReference>
<accession>A0ABU1KLP0</accession>
<keyword evidence="6" id="KW-1185">Reference proteome</keyword>
<keyword evidence="2 5" id="KW-0238">DNA-binding</keyword>
<organism evidence="5 6">
    <name type="scientific">Xanthobacter flavus</name>
    <dbReference type="NCBI Taxonomy" id="281"/>
    <lineage>
        <taxon>Bacteria</taxon>
        <taxon>Pseudomonadati</taxon>
        <taxon>Pseudomonadota</taxon>
        <taxon>Alphaproteobacteria</taxon>
        <taxon>Hyphomicrobiales</taxon>
        <taxon>Xanthobacteraceae</taxon>
        <taxon>Xanthobacter</taxon>
    </lineage>
</organism>
<dbReference type="SMART" id="SM00345">
    <property type="entry name" value="HTH_GNTR"/>
    <property type="match status" value="1"/>
</dbReference>
<dbReference type="InterPro" id="IPR008920">
    <property type="entry name" value="TF_FadR/GntR_C"/>
</dbReference>
<evidence type="ECO:0000256" key="3">
    <source>
        <dbReference type="ARBA" id="ARBA00023163"/>
    </source>
</evidence>
<name>A0ABU1KLP0_XANFL</name>
<dbReference type="PANTHER" id="PTHR43537:SF20">
    <property type="entry name" value="HTH-TYPE TRANSCRIPTIONAL REPRESSOR GLAR"/>
    <property type="match status" value="1"/>
</dbReference>
<dbReference type="Gene3D" id="1.10.10.10">
    <property type="entry name" value="Winged helix-like DNA-binding domain superfamily/Winged helix DNA-binding domain"/>
    <property type="match status" value="1"/>
</dbReference>
<dbReference type="InterPro" id="IPR011711">
    <property type="entry name" value="GntR_C"/>
</dbReference>
<evidence type="ECO:0000256" key="2">
    <source>
        <dbReference type="ARBA" id="ARBA00023125"/>
    </source>
</evidence>
<dbReference type="GO" id="GO:0003677">
    <property type="term" value="F:DNA binding"/>
    <property type="evidence" value="ECO:0007669"/>
    <property type="project" value="UniProtKB-KW"/>
</dbReference>
<dbReference type="SUPFAM" id="SSF48008">
    <property type="entry name" value="GntR ligand-binding domain-like"/>
    <property type="match status" value="1"/>
</dbReference>
<evidence type="ECO:0000256" key="1">
    <source>
        <dbReference type="ARBA" id="ARBA00023015"/>
    </source>
</evidence>
<evidence type="ECO:0000313" key="5">
    <source>
        <dbReference type="EMBL" id="MDR6335504.1"/>
    </source>
</evidence>
<dbReference type="RefSeq" id="WP_281808775.1">
    <property type="nucleotide sequence ID" value="NZ_BSDO01000006.1"/>
</dbReference>
<dbReference type="PANTHER" id="PTHR43537">
    <property type="entry name" value="TRANSCRIPTIONAL REGULATOR, GNTR FAMILY"/>
    <property type="match status" value="1"/>
</dbReference>
<dbReference type="InterPro" id="IPR000524">
    <property type="entry name" value="Tscrpt_reg_HTH_GntR"/>
</dbReference>
<dbReference type="Pfam" id="PF07729">
    <property type="entry name" value="FCD"/>
    <property type="match status" value="1"/>
</dbReference>
<protein>
    <submittedName>
        <fullName evidence="5">DNA-binding GntR family transcriptional regulator</fullName>
    </submittedName>
</protein>